<name>A0A2A6RCX1_9CHLR</name>
<dbReference type="EMBL" id="NQWI01000241">
    <property type="protein sequence ID" value="PDV99142.1"/>
    <property type="molecule type" value="Genomic_DNA"/>
</dbReference>
<dbReference type="AlphaFoldDB" id="A0A2A6RCX1"/>
<protein>
    <submittedName>
        <fullName evidence="1">Uncharacterized protein</fullName>
    </submittedName>
</protein>
<sequence length="89" mass="9687">MATREPPTFAQVLTWATCLPPVDKLRIIERLVPQVAQVLPLATQEAMQPSTVLHGDGEEDAWDALLRLGDEPTNPPGRDSAIVLRCSAT</sequence>
<reference evidence="2" key="1">
    <citation type="submission" date="2017-08" db="EMBL/GenBank/DDBJ databases">
        <authorList>
            <person name="Grouzdev D.S."/>
            <person name="Gaisin V.A."/>
            <person name="Rysina M.S."/>
            <person name="Gorlenko V.M."/>
        </authorList>
    </citation>
    <scope>NUCLEOTIDE SEQUENCE [LARGE SCALE GENOMIC DNA]</scope>
    <source>
        <strain evidence="2">Kir15-3F</strain>
    </source>
</reference>
<organism evidence="1 2">
    <name type="scientific">Candidatus Viridilinea mediisalina</name>
    <dbReference type="NCBI Taxonomy" id="2024553"/>
    <lineage>
        <taxon>Bacteria</taxon>
        <taxon>Bacillati</taxon>
        <taxon>Chloroflexota</taxon>
        <taxon>Chloroflexia</taxon>
        <taxon>Chloroflexales</taxon>
        <taxon>Chloroflexineae</taxon>
        <taxon>Oscillochloridaceae</taxon>
        <taxon>Candidatus Viridilinea</taxon>
    </lineage>
</organism>
<dbReference type="RefSeq" id="WP_097646157.1">
    <property type="nucleotide sequence ID" value="NZ_NQWI01000241.1"/>
</dbReference>
<evidence type="ECO:0000313" key="1">
    <source>
        <dbReference type="EMBL" id="PDV99142.1"/>
    </source>
</evidence>
<accession>A0A2A6RCX1</accession>
<keyword evidence="2" id="KW-1185">Reference proteome</keyword>
<gene>
    <name evidence="1" type="ORF">CJ255_21700</name>
</gene>
<comment type="caution">
    <text evidence="1">The sequence shown here is derived from an EMBL/GenBank/DDBJ whole genome shotgun (WGS) entry which is preliminary data.</text>
</comment>
<dbReference type="Proteomes" id="UP000220527">
    <property type="component" value="Unassembled WGS sequence"/>
</dbReference>
<evidence type="ECO:0000313" key="2">
    <source>
        <dbReference type="Proteomes" id="UP000220527"/>
    </source>
</evidence>
<proteinExistence type="predicted"/>